<feature type="compositionally biased region" description="Pro residues" evidence="5">
    <location>
        <begin position="1196"/>
        <end position="1222"/>
    </location>
</feature>
<dbReference type="InterPro" id="IPR019931">
    <property type="entry name" value="LPXTG_anchor"/>
</dbReference>
<feature type="region of interest" description="Disordered" evidence="5">
    <location>
        <begin position="1525"/>
        <end position="1582"/>
    </location>
</feature>
<evidence type="ECO:0000259" key="7">
    <source>
        <dbReference type="PROSITE" id="PS50847"/>
    </source>
</evidence>
<name>A0ABU6IHV3_9ACTN</name>
<keyword evidence="6" id="KW-0812">Transmembrane</keyword>
<evidence type="ECO:0000256" key="3">
    <source>
        <dbReference type="ARBA" id="ARBA00022729"/>
    </source>
</evidence>
<evidence type="ECO:0000256" key="4">
    <source>
        <dbReference type="ARBA" id="ARBA00023088"/>
    </source>
</evidence>
<keyword evidence="1" id="KW-0134">Cell wall</keyword>
<keyword evidence="4" id="KW-0572">Peptidoglycan-anchor</keyword>
<sequence length="1627" mass="168196">MATAVAAARLPLTRTAAPQAASDARADASQPTAAGLVSLNAPNASPASAHAPDGDGWVTCGTLRVKGGTYGTDFLYYPDVFQYPREDGTVINYGFVGYSDKHKADIVFVLTSKPLTIKNADGTNLDTFGSKNAAQTGLWIAPGNHADLTLAGVNINTTTNGSIPVNVMTNISDTGSESWALKGSHVRNRTSLHLTLADGTKNYLYVNEHHMPGIRCGEGSSLTIDDGERNVDKSGKEVVPIGAVINQDVTLRSGKVLTQGDPHTALDSANPGTLEVQAGLQAAAIGGCNEETGGTMTFNGGIITAHAERATSDVDWQTGAAIGGGTLGNGTDGVLTFNSGTINAQGNYHTNGIGSGCGAKHGAAWDYAIPPDHIPCDSRQQGGVHSDKWFVYFGATRVGSITINGGYIRSAGYQHSSGFGNSCSNQSNTGGIIRITGGTLYPSTTGNFADFNNTGGHVIITGGSVYTNGSFAGIGDTAWGNNAALADGYDPSDPEDPNKVFMVTIDLAADMAAAGEAGNNLIEDWNLKVGGEDYPYGAPTQLIDGKLYLWLPKSATQQTVSVDLSYRGKDGQAHPFDTLFRNPGQVDQLKRYEDFELPQEYLDSLVKPYDGLPFKTYEITPEHPLRTPEVLSYDEQGNPAEYRWLTNTDDVTYRYRLYDKRGGSPLGDEVDSGKNMPTDVGVMKFTMVSREYSGSSDPALADFANGYWGHRATGWCEITPIPSKVSLLSAEWVEEADADKKPGAVEHPATSKLKVVAEVRGGTFADGTPTADTCKAPQGSFQLYVDGQPVGPVTPIRYTAGVDADGKPVAANATAVPNPADSRGSLAHIEFELTPADADFMFPAVGDGNTHVVSMRYLPPDEAQQKAGAPANYLASASPADDPDAAPKVEVSVKPVDPAVNVTGEPDPDCTDPDFPAPEVQTKPGEATDPDNPEGGKTYRGTITTTWGAASDDNPHPGRVVLTVKTESTAPISVTDASGNVFTADFVRDADGNPVRDADGSYTLVLDPTAVGRGELTFRQEPNGVYTGTTWVYDVIVNPDASVAPAPTLAKRAENLTHPDGPTQPGDRIRYTVTASNGAKGSLWTDVVLTDPLPACLQLDEGSVRLGNPTAGIADLALTKAPLAGAGDVGKFSVSAPGADGRCVLTVPAGNVAGGSAAVATFECTVRADAAGAGAGAADLANVASATGTRPDPADPDVPMPDPGDPGRPLPVNPDNTPPATPPGGGKVLPADPDPRIEKAVENVTAPDAKVTRLGDVLRYTVTLWNAGAANSCLVDAVVSDPLPVGIEPVAGTLRLSVNDGKPVAVPDSAYDAASRTIAVTCGDLWGGGRAVLTFDATVTAAALGQDAGNVAQLHGKVPSKDPSATPANPDPGKPADPPETNPVASTPPAEPAPVIPNDPEEGDVSIGKTAENTSRGDGTTHVGDTVRYEVVLRVNAPGTGWMDAVIRDDVPEGLEPVSGTIRLTLPGGAEAAVGDAAYDPATRVLAVAVGHLHGGQEAILAFDALVTEAAVGADIGNVAVGYGTPPSAWDPDGESPEPGAPFDPPGGWDSWEEGRGKVVSDPAYPPGTDKLGGVLPGDEGDKRRTTIAHKLAQTGDALAALAGIALAAALAAAALALAARRRRRTR</sequence>
<keyword evidence="3" id="KW-0732">Signal</keyword>
<proteinExistence type="predicted"/>
<keyword evidence="9" id="KW-1185">Reference proteome</keyword>
<gene>
    <name evidence="8" type="ORF">VIN30_06015</name>
</gene>
<feature type="domain" description="Gram-positive cocci surface proteins LPxTG" evidence="7">
    <location>
        <begin position="1592"/>
        <end position="1627"/>
    </location>
</feature>
<evidence type="ECO:0000256" key="2">
    <source>
        <dbReference type="ARBA" id="ARBA00022525"/>
    </source>
</evidence>
<feature type="region of interest" description="Disordered" evidence="5">
    <location>
        <begin position="1185"/>
        <end position="1234"/>
    </location>
</feature>
<dbReference type="Proteomes" id="UP001349994">
    <property type="component" value="Unassembled WGS sequence"/>
</dbReference>
<keyword evidence="6" id="KW-1133">Transmembrane helix</keyword>
<evidence type="ECO:0000256" key="6">
    <source>
        <dbReference type="SAM" id="Phobius"/>
    </source>
</evidence>
<dbReference type="RefSeq" id="WP_338210051.1">
    <property type="nucleotide sequence ID" value="NZ_JAYMFF010000009.1"/>
</dbReference>
<evidence type="ECO:0000313" key="8">
    <source>
        <dbReference type="EMBL" id="MEC4175999.1"/>
    </source>
</evidence>
<dbReference type="NCBIfam" id="TIGR01451">
    <property type="entry name" value="B_ant_repeat"/>
    <property type="match status" value="2"/>
</dbReference>
<comment type="caution">
    <text evidence="8">The sequence shown here is derived from an EMBL/GenBank/DDBJ whole genome shotgun (WGS) entry which is preliminary data.</text>
</comment>
<feature type="transmembrane region" description="Helical" evidence="6">
    <location>
        <begin position="1598"/>
        <end position="1620"/>
    </location>
</feature>
<feature type="region of interest" description="Disordered" evidence="5">
    <location>
        <begin position="863"/>
        <end position="936"/>
    </location>
</feature>
<reference evidence="8 9" key="1">
    <citation type="submission" date="2024-01" db="EMBL/GenBank/DDBJ databases">
        <title>novel species in genus Adlercreutzia.</title>
        <authorList>
            <person name="Liu X."/>
        </authorList>
    </citation>
    <scope>NUCLEOTIDE SEQUENCE [LARGE SCALE GENOMIC DNA]</scope>
    <source>
        <strain evidence="8 9">R7</strain>
    </source>
</reference>
<evidence type="ECO:0000313" key="9">
    <source>
        <dbReference type="Proteomes" id="UP001349994"/>
    </source>
</evidence>
<feature type="compositionally biased region" description="Pro residues" evidence="5">
    <location>
        <begin position="1369"/>
        <end position="1381"/>
    </location>
</feature>
<protein>
    <recommendedName>
        <fullName evidence="7">Gram-positive cocci surface proteins LPxTG domain-containing protein</fullName>
    </recommendedName>
</protein>
<dbReference type="EMBL" id="JAYMFF010000009">
    <property type="protein sequence ID" value="MEC4175999.1"/>
    <property type="molecule type" value="Genomic_DNA"/>
</dbReference>
<feature type="region of interest" description="Disordered" evidence="5">
    <location>
        <begin position="1354"/>
        <end position="1422"/>
    </location>
</feature>
<evidence type="ECO:0000256" key="1">
    <source>
        <dbReference type="ARBA" id="ARBA00022512"/>
    </source>
</evidence>
<organism evidence="8 9">
    <name type="scientific">Adlercreutzia wanghongyangiae</name>
    <dbReference type="NCBI Taxonomy" id="3111451"/>
    <lineage>
        <taxon>Bacteria</taxon>
        <taxon>Bacillati</taxon>
        <taxon>Actinomycetota</taxon>
        <taxon>Coriobacteriia</taxon>
        <taxon>Eggerthellales</taxon>
        <taxon>Eggerthellaceae</taxon>
        <taxon>Adlercreutzia</taxon>
    </lineage>
</organism>
<accession>A0ABU6IHV3</accession>
<dbReference type="PROSITE" id="PS50847">
    <property type="entry name" value="GRAM_POS_ANCHORING"/>
    <property type="match status" value="1"/>
</dbReference>
<keyword evidence="6" id="KW-0472">Membrane</keyword>
<keyword evidence="2" id="KW-0964">Secreted</keyword>
<evidence type="ECO:0000256" key="5">
    <source>
        <dbReference type="SAM" id="MobiDB-lite"/>
    </source>
</evidence>
<dbReference type="InterPro" id="IPR047589">
    <property type="entry name" value="DUF11_rpt"/>
</dbReference>
<dbReference type="Gene3D" id="2.60.40.740">
    <property type="match status" value="2"/>
</dbReference>